<sequence length="134" mass="15064">MSIYFGLAISSTMFPKECVIVRKEIDSKSPNSILKSLINASIIICDPFHKRIINILESRFSLNIDLPPNRPIINLKNGDILIIAEVSGLPITSWHKYSQDEIDGASIIFVQHKIHTGVVHETEETTIKGDEYFA</sequence>
<dbReference type="Gene3D" id="3.40.50.11170">
    <property type="entry name" value="Uncharacterised protein PF08960, DUF1874"/>
    <property type="match status" value="1"/>
</dbReference>
<gene>
    <name evidence="1" type="ORF">PL9631_990004</name>
</gene>
<dbReference type="InterPro" id="IPR037236">
    <property type="entry name" value="STIV_B116-like_sf"/>
</dbReference>
<dbReference type="AlphaFoldDB" id="A0A7Z9C4X3"/>
<reference evidence="1" key="1">
    <citation type="submission" date="2019-10" db="EMBL/GenBank/DDBJ databases">
        <authorList>
            <consortium name="Genoscope - CEA"/>
            <person name="William W."/>
        </authorList>
    </citation>
    <scope>NUCLEOTIDE SEQUENCE [LARGE SCALE GENOMIC DNA]</scope>
    <source>
        <strain evidence="1">BBR_PRJEB10994</strain>
    </source>
</reference>
<dbReference type="EMBL" id="CZCS02000244">
    <property type="protein sequence ID" value="VXD25981.1"/>
    <property type="molecule type" value="Genomic_DNA"/>
</dbReference>
<dbReference type="Proteomes" id="UP000182190">
    <property type="component" value="Unassembled WGS sequence"/>
</dbReference>
<comment type="caution">
    <text evidence="1">The sequence shown here is derived from an EMBL/GenBank/DDBJ whole genome shotgun (WGS) entry which is preliminary data.</text>
</comment>
<protein>
    <submittedName>
        <fullName evidence="1">Uncharacterized protein</fullName>
    </submittedName>
</protein>
<accession>A0A7Z9C4X3</accession>
<keyword evidence="2" id="KW-1185">Reference proteome</keyword>
<evidence type="ECO:0000313" key="1">
    <source>
        <dbReference type="EMBL" id="VXD25981.1"/>
    </source>
</evidence>
<evidence type="ECO:0000313" key="2">
    <source>
        <dbReference type="Proteomes" id="UP000182190"/>
    </source>
</evidence>
<proteinExistence type="predicted"/>
<dbReference type="RefSeq" id="WP_083622997.1">
    <property type="nucleotide sequence ID" value="NZ_LR735023.1"/>
</dbReference>
<organism evidence="1 2">
    <name type="scientific">Planktothrix paucivesiculata PCC 9631</name>
    <dbReference type="NCBI Taxonomy" id="671071"/>
    <lineage>
        <taxon>Bacteria</taxon>
        <taxon>Bacillati</taxon>
        <taxon>Cyanobacteriota</taxon>
        <taxon>Cyanophyceae</taxon>
        <taxon>Oscillatoriophycideae</taxon>
        <taxon>Oscillatoriales</taxon>
        <taxon>Microcoleaceae</taxon>
        <taxon>Planktothrix</taxon>
    </lineage>
</organism>
<name>A0A7Z9C4X3_9CYAN</name>